<keyword evidence="2" id="KW-1133">Transmembrane helix</keyword>
<feature type="region of interest" description="Disordered" evidence="1">
    <location>
        <begin position="140"/>
        <end position="168"/>
    </location>
</feature>
<dbReference type="RefSeq" id="XP_046042729.1">
    <property type="nucleotide sequence ID" value="XM_046185151.1"/>
</dbReference>
<dbReference type="Proteomes" id="UP000720189">
    <property type="component" value="Unassembled WGS sequence"/>
</dbReference>
<evidence type="ECO:0000313" key="5">
    <source>
        <dbReference type="Proteomes" id="UP000720189"/>
    </source>
</evidence>
<feature type="transmembrane region" description="Helical" evidence="2">
    <location>
        <begin position="173"/>
        <end position="197"/>
    </location>
</feature>
<feature type="signal peptide" evidence="3">
    <location>
        <begin position="1"/>
        <end position="20"/>
    </location>
</feature>
<sequence length="255" mass="27187">MYSVLPLTLLLSGFAAKVRCDSQFITPQATVGWRHNPTFDVGDSVNVEWVTDFDQTDLYIYQAYPLATENGDLWYSQLRANTTSTSYIWQAKSDQFDTDVKDGEDVVFFFAIYKPGTNLSSPNHDLAAASSGVVNVTVSNAPESKTTSGITPTVEPSQKPTTSKAESGLSSGAVAGIAVGATLGGIAFLGGLGFLVWRHCLQGDASRRYAPAAPQQPSLVQEHYKPPQAPAYVACQAEDLSPGGQEQLSAGASRV</sequence>
<gene>
    <name evidence="4" type="ORF">BKA55DRAFT_210113</name>
</gene>
<accession>A0A9P9JRS5</accession>
<dbReference type="GeneID" id="70215105"/>
<feature type="chain" id="PRO_5040170061" description="Mid2 domain-containing protein" evidence="3">
    <location>
        <begin position="21"/>
        <end position="255"/>
    </location>
</feature>
<protein>
    <recommendedName>
        <fullName evidence="6">Mid2 domain-containing protein</fullName>
    </recommendedName>
</protein>
<evidence type="ECO:0000256" key="3">
    <source>
        <dbReference type="SAM" id="SignalP"/>
    </source>
</evidence>
<keyword evidence="2" id="KW-0812">Transmembrane</keyword>
<keyword evidence="3" id="KW-0732">Signal</keyword>
<dbReference type="EMBL" id="JAGMUX010000024">
    <property type="protein sequence ID" value="KAH7228492.1"/>
    <property type="molecule type" value="Genomic_DNA"/>
</dbReference>
<evidence type="ECO:0008006" key="6">
    <source>
        <dbReference type="Google" id="ProtNLM"/>
    </source>
</evidence>
<reference evidence="4" key="1">
    <citation type="journal article" date="2021" name="Nat. Commun.">
        <title>Genetic determinants of endophytism in the Arabidopsis root mycobiome.</title>
        <authorList>
            <person name="Mesny F."/>
            <person name="Miyauchi S."/>
            <person name="Thiergart T."/>
            <person name="Pickel B."/>
            <person name="Atanasova L."/>
            <person name="Karlsson M."/>
            <person name="Huettel B."/>
            <person name="Barry K.W."/>
            <person name="Haridas S."/>
            <person name="Chen C."/>
            <person name="Bauer D."/>
            <person name="Andreopoulos W."/>
            <person name="Pangilinan J."/>
            <person name="LaButti K."/>
            <person name="Riley R."/>
            <person name="Lipzen A."/>
            <person name="Clum A."/>
            <person name="Drula E."/>
            <person name="Henrissat B."/>
            <person name="Kohler A."/>
            <person name="Grigoriev I.V."/>
            <person name="Martin F.M."/>
            <person name="Hacquard S."/>
        </authorList>
    </citation>
    <scope>NUCLEOTIDE SEQUENCE</scope>
    <source>
        <strain evidence="4">MPI-CAGE-AT-0023</strain>
    </source>
</reference>
<dbReference type="OrthoDB" id="5390143at2759"/>
<keyword evidence="2" id="KW-0472">Membrane</keyword>
<evidence type="ECO:0000256" key="1">
    <source>
        <dbReference type="SAM" id="MobiDB-lite"/>
    </source>
</evidence>
<evidence type="ECO:0000256" key="2">
    <source>
        <dbReference type="SAM" id="Phobius"/>
    </source>
</evidence>
<feature type="compositionally biased region" description="Polar residues" evidence="1">
    <location>
        <begin position="140"/>
        <end position="165"/>
    </location>
</feature>
<evidence type="ECO:0000313" key="4">
    <source>
        <dbReference type="EMBL" id="KAH7228492.1"/>
    </source>
</evidence>
<organism evidence="4 5">
    <name type="scientific">Fusarium redolens</name>
    <dbReference type="NCBI Taxonomy" id="48865"/>
    <lineage>
        <taxon>Eukaryota</taxon>
        <taxon>Fungi</taxon>
        <taxon>Dikarya</taxon>
        <taxon>Ascomycota</taxon>
        <taxon>Pezizomycotina</taxon>
        <taxon>Sordariomycetes</taxon>
        <taxon>Hypocreomycetidae</taxon>
        <taxon>Hypocreales</taxon>
        <taxon>Nectriaceae</taxon>
        <taxon>Fusarium</taxon>
        <taxon>Fusarium redolens species complex</taxon>
    </lineage>
</organism>
<name>A0A9P9JRS5_FUSRE</name>
<comment type="caution">
    <text evidence="4">The sequence shown here is derived from an EMBL/GenBank/DDBJ whole genome shotgun (WGS) entry which is preliminary data.</text>
</comment>
<dbReference type="AlphaFoldDB" id="A0A9P9JRS5"/>
<keyword evidence="5" id="KW-1185">Reference proteome</keyword>
<proteinExistence type="predicted"/>